<feature type="chain" id="PRO_5039521022" description="Golvesin/Xly CBD-like domain-containing protein" evidence="1">
    <location>
        <begin position="26"/>
        <end position="568"/>
    </location>
</feature>
<dbReference type="RefSeq" id="WP_158208296.1">
    <property type="nucleotide sequence ID" value="NZ_CP046996.1"/>
</dbReference>
<dbReference type="InterPro" id="IPR036278">
    <property type="entry name" value="Sialidase_sf"/>
</dbReference>
<dbReference type="Proteomes" id="UP000430508">
    <property type="component" value="Chromosome"/>
</dbReference>
<dbReference type="SUPFAM" id="SSF50939">
    <property type="entry name" value="Sialidases"/>
    <property type="match status" value="1"/>
</dbReference>
<dbReference type="Pfam" id="PF25275">
    <property type="entry name" value="Golvesin_C"/>
    <property type="match status" value="1"/>
</dbReference>
<sequence>MIKKRITKIAAGIFSFTLIVNTCFAVHTDKMVSAATTVKDVTSQVELLGNPFNKATFAKNVWDMQVYNNRIYLAHGDFNTNAGPIPVIYYEPSAQKFITQYTVDEEEIAQYKVMDGKLYIPGTDSRGDWNNGNFYTLEDNDQWLKNATIPNALHVFDMALYNGQLYAACGTSRTGWGEVLVSNDMGKTWTSRVPIGFTFYGSWATSLFELNQTLYASGKMMYMKPTSITTSYTKYVSMLGITDSSSTRQIYSTNFANGLTSSYVYYMKKPTTFQNKLVYLNNRITTSHWLPDSMYIAKSINESTKVIFPEASAVPADQLIRGNSLYVLTNVKNSAGNYTSVVYQTTDLQTWNEVFRFNTDTFARSFEEMNGDFYFGLGCDSATVAASTGNILKVASSAYQDIPLIPVINNPSTSELTPSTAELTQTIPSSTTAPIIVDNNDSSFISNSTWTITTQSVGYYGSNILNDGTVGADQGKWAMWVPTITESGNYQVYMRWAADSTRPAAAPLEIKYNGGMDTSKTVNQQENNGTWVLIGTYALSAGSDQYIKILCSSPGYTAADAIKLEKVN</sequence>
<feature type="domain" description="Golvesin/Xly CBD-like" evidence="2">
    <location>
        <begin position="435"/>
        <end position="565"/>
    </location>
</feature>
<dbReference type="EMBL" id="CP046996">
    <property type="protein sequence ID" value="QHA00920.1"/>
    <property type="molecule type" value="Genomic_DNA"/>
</dbReference>
<evidence type="ECO:0000313" key="3">
    <source>
        <dbReference type="EMBL" id="QHA00920.1"/>
    </source>
</evidence>
<gene>
    <name evidence="3" type="ORF">GQ588_09875</name>
</gene>
<evidence type="ECO:0000259" key="2">
    <source>
        <dbReference type="Pfam" id="PF25275"/>
    </source>
</evidence>
<name>A0A857DHU6_9FIRM</name>
<evidence type="ECO:0000313" key="4">
    <source>
        <dbReference type="Proteomes" id="UP000430508"/>
    </source>
</evidence>
<reference evidence="3 4" key="1">
    <citation type="submission" date="2019-12" db="EMBL/GenBank/DDBJ databases">
        <title>Sequence classification of anaerobic respiratory reductive dehalogenases: First we see many, then we see few.</title>
        <authorList>
            <person name="Molenda O."/>
            <person name="Puentes Jacome L.A."/>
            <person name="Cao X."/>
            <person name="Nesbo C.L."/>
            <person name="Tang S."/>
            <person name="Morson N."/>
            <person name="Patron J."/>
            <person name="Lomheim L."/>
            <person name="Wishart D.S."/>
            <person name="Edwards E.A."/>
        </authorList>
    </citation>
    <scope>NUCLEOTIDE SEQUENCE [LARGE SCALE GENOMIC DNA]</scope>
    <source>
        <strain evidence="3 4">12DCA</strain>
    </source>
</reference>
<keyword evidence="1" id="KW-0732">Signal</keyword>
<protein>
    <recommendedName>
        <fullName evidence="2">Golvesin/Xly CBD-like domain-containing protein</fullName>
    </recommendedName>
</protein>
<feature type="signal peptide" evidence="1">
    <location>
        <begin position="1"/>
        <end position="25"/>
    </location>
</feature>
<evidence type="ECO:0000256" key="1">
    <source>
        <dbReference type="SAM" id="SignalP"/>
    </source>
</evidence>
<accession>A0A857DHU6</accession>
<dbReference type="AlphaFoldDB" id="A0A857DHU6"/>
<proteinExistence type="predicted"/>
<organism evidence="3 4">
    <name type="scientific">Dehalobacter restrictus</name>
    <dbReference type="NCBI Taxonomy" id="55583"/>
    <lineage>
        <taxon>Bacteria</taxon>
        <taxon>Bacillati</taxon>
        <taxon>Bacillota</taxon>
        <taxon>Clostridia</taxon>
        <taxon>Eubacteriales</taxon>
        <taxon>Desulfitobacteriaceae</taxon>
        <taxon>Dehalobacter</taxon>
    </lineage>
</organism>
<dbReference type="Gene3D" id="2.60.120.260">
    <property type="entry name" value="Galactose-binding domain-like"/>
    <property type="match status" value="1"/>
</dbReference>
<dbReference type="InterPro" id="IPR033803">
    <property type="entry name" value="CBD-like_Golvesin-Xly"/>
</dbReference>